<feature type="transmembrane region" description="Helical" evidence="9">
    <location>
        <begin position="336"/>
        <end position="353"/>
    </location>
</feature>
<dbReference type="PANTHER" id="PTHR47019">
    <property type="entry name" value="LIPID II FLIPPASE MURJ"/>
    <property type="match status" value="1"/>
</dbReference>
<keyword evidence="8" id="KW-0813">Transport</keyword>
<feature type="transmembrane region" description="Helical" evidence="9">
    <location>
        <begin position="257"/>
        <end position="275"/>
    </location>
</feature>
<evidence type="ECO:0000313" key="11">
    <source>
        <dbReference type="Proteomes" id="UP000252254"/>
    </source>
</evidence>
<dbReference type="CDD" id="cd13123">
    <property type="entry name" value="MATE_MurJ_like"/>
    <property type="match status" value="1"/>
</dbReference>
<dbReference type="GO" id="GO:0034204">
    <property type="term" value="P:lipid translocation"/>
    <property type="evidence" value="ECO:0007669"/>
    <property type="project" value="TreeGrafter"/>
</dbReference>
<name>A0A366EDW2_9BACI</name>
<evidence type="ECO:0000256" key="1">
    <source>
        <dbReference type="ARBA" id="ARBA00004651"/>
    </source>
</evidence>
<keyword evidence="2 8" id="KW-1003">Cell membrane</keyword>
<feature type="transmembrane region" description="Helical" evidence="9">
    <location>
        <begin position="365"/>
        <end position="384"/>
    </location>
</feature>
<comment type="similarity">
    <text evidence="8">Belongs to the MurJ/MviN family.</text>
</comment>
<feature type="transmembrane region" description="Helical" evidence="9">
    <location>
        <begin position="171"/>
        <end position="191"/>
    </location>
</feature>
<keyword evidence="5 8" id="KW-0573">Peptidoglycan synthesis</keyword>
<protein>
    <recommendedName>
        <fullName evidence="8">Lipid II flippase</fullName>
    </recommendedName>
</protein>
<organism evidence="10 11">
    <name type="scientific">Paraliobacillus ryukyuensis</name>
    <dbReference type="NCBI Taxonomy" id="200904"/>
    <lineage>
        <taxon>Bacteria</taxon>
        <taxon>Bacillati</taxon>
        <taxon>Bacillota</taxon>
        <taxon>Bacilli</taxon>
        <taxon>Bacillales</taxon>
        <taxon>Bacillaceae</taxon>
        <taxon>Paraliobacillus</taxon>
    </lineage>
</organism>
<comment type="caution">
    <text evidence="10">The sequence shown here is derived from an EMBL/GenBank/DDBJ whole genome shotgun (WGS) entry which is preliminary data.</text>
</comment>
<feature type="transmembrane region" description="Helical" evidence="9">
    <location>
        <begin position="108"/>
        <end position="131"/>
    </location>
</feature>
<keyword evidence="11" id="KW-1185">Reference proteome</keyword>
<accession>A0A366EDW2</accession>
<dbReference type="GO" id="GO:0008360">
    <property type="term" value="P:regulation of cell shape"/>
    <property type="evidence" value="ECO:0007669"/>
    <property type="project" value="UniProtKB-UniRule"/>
</dbReference>
<evidence type="ECO:0000256" key="4">
    <source>
        <dbReference type="ARBA" id="ARBA00022960"/>
    </source>
</evidence>
<keyword evidence="7 8" id="KW-0472">Membrane</keyword>
<keyword evidence="8" id="KW-0961">Cell wall biogenesis/degradation</keyword>
<dbReference type="AlphaFoldDB" id="A0A366EDW2"/>
<evidence type="ECO:0000256" key="8">
    <source>
        <dbReference type="PIRNR" id="PIRNR002869"/>
    </source>
</evidence>
<evidence type="ECO:0000256" key="2">
    <source>
        <dbReference type="ARBA" id="ARBA00022475"/>
    </source>
</evidence>
<feature type="transmembrane region" description="Helical" evidence="9">
    <location>
        <begin position="75"/>
        <end position="102"/>
    </location>
</feature>
<reference evidence="10 11" key="1">
    <citation type="submission" date="2018-06" db="EMBL/GenBank/DDBJ databases">
        <title>Genomic Encyclopedia of Type Strains, Phase IV (KMG-IV): sequencing the most valuable type-strain genomes for metagenomic binning, comparative biology and taxonomic classification.</title>
        <authorList>
            <person name="Goeker M."/>
        </authorList>
    </citation>
    <scope>NUCLEOTIDE SEQUENCE [LARGE SCALE GENOMIC DNA]</scope>
    <source>
        <strain evidence="10 11">DSM 15140</strain>
    </source>
</reference>
<evidence type="ECO:0000256" key="6">
    <source>
        <dbReference type="ARBA" id="ARBA00022989"/>
    </source>
</evidence>
<evidence type="ECO:0000256" key="9">
    <source>
        <dbReference type="SAM" id="Phobius"/>
    </source>
</evidence>
<proteinExistence type="inferred from homology"/>
<dbReference type="InterPro" id="IPR051050">
    <property type="entry name" value="Lipid_II_flippase_MurJ/MviN"/>
</dbReference>
<dbReference type="PRINTS" id="PR01806">
    <property type="entry name" value="VIRFACTRMVIN"/>
</dbReference>
<evidence type="ECO:0000256" key="5">
    <source>
        <dbReference type="ARBA" id="ARBA00022984"/>
    </source>
</evidence>
<feature type="transmembrane region" description="Helical" evidence="9">
    <location>
        <begin position="458"/>
        <end position="485"/>
    </location>
</feature>
<feature type="transmembrane region" description="Helical" evidence="9">
    <location>
        <begin position="143"/>
        <end position="165"/>
    </location>
</feature>
<evidence type="ECO:0000256" key="7">
    <source>
        <dbReference type="ARBA" id="ARBA00023136"/>
    </source>
</evidence>
<comment type="subcellular location">
    <subcellularLocation>
        <location evidence="1">Cell membrane</location>
        <topology evidence="1">Multi-pass membrane protein</topology>
    </subcellularLocation>
</comment>
<dbReference type="InterPro" id="IPR004268">
    <property type="entry name" value="MurJ"/>
</dbReference>
<dbReference type="Proteomes" id="UP000252254">
    <property type="component" value="Unassembled WGS sequence"/>
</dbReference>
<dbReference type="RefSeq" id="WP_281269222.1">
    <property type="nucleotide sequence ID" value="NZ_BAABQN010000002.1"/>
</dbReference>
<feature type="transmembrane region" description="Helical" evidence="9">
    <location>
        <begin position="390"/>
        <end position="412"/>
    </location>
</feature>
<dbReference type="GO" id="GO:0009252">
    <property type="term" value="P:peptidoglycan biosynthetic process"/>
    <property type="evidence" value="ECO:0007669"/>
    <property type="project" value="UniProtKB-UniRule"/>
</dbReference>
<evidence type="ECO:0000256" key="3">
    <source>
        <dbReference type="ARBA" id="ARBA00022692"/>
    </source>
</evidence>
<gene>
    <name evidence="10" type="ORF">DES48_102336</name>
</gene>
<dbReference type="GO" id="GO:0015648">
    <property type="term" value="F:lipid-linked peptidoglycan transporter activity"/>
    <property type="evidence" value="ECO:0007669"/>
    <property type="project" value="UniProtKB-UniRule"/>
</dbReference>
<keyword evidence="6 9" id="KW-1133">Transmembrane helix</keyword>
<dbReference type="Pfam" id="PF03023">
    <property type="entry name" value="MurJ"/>
    <property type="match status" value="1"/>
</dbReference>
<dbReference type="GO" id="GO:0071555">
    <property type="term" value="P:cell wall organization"/>
    <property type="evidence" value="ECO:0007669"/>
    <property type="project" value="UniProtKB-UniRule"/>
</dbReference>
<keyword evidence="4 8" id="KW-0133">Cell shape</keyword>
<sequence>MFILFTLLLKISGLLRDMVVAYYFGDTYQADAYLAAFIIPNMIFLFLTTGMKNAFVPSYVEAKEKGGETILFNQLWKATGMISLVLAFIGILFSPVVIPIIYPNFQGAAMTLAIHTTMIFMGCIMFVGLNAVFEAYLDAESKYIFSVISQIIVLGTMISAAILLASEIGPYALAIGYLIGTIVSLLFKIILVYRHQMFQLATKVNWKEVRAFFVIFIPVAITVMVGQVNLAVDNIFASYFKEGVVTYVNYAKNLVHFPQAIFAVTIGTITFPLLAKSYAKKKMVQFNNHLEQGLMVISYVIFPAIVGMMVLMPSIIRLLFERGAFTAEATNGTAVVAYYYAGSVLFFSLAVIVNNGLYTLKKGHMLMMIGLGSILLNLLCNWLFTSWIGYIGIPLASSVVGLCYAICCYGILSKQVGGIFTKPSIIEIGKMILAVLIMAGAIVLVGEIRAFFTNSLYLIFAIFVGIVIYALCSYILKIQLFYFLLKYRKKQDHNRSMLEEES</sequence>
<evidence type="ECO:0000313" key="10">
    <source>
        <dbReference type="EMBL" id="RBP00572.1"/>
    </source>
</evidence>
<feature type="transmembrane region" description="Helical" evidence="9">
    <location>
        <begin position="212"/>
        <end position="237"/>
    </location>
</feature>
<keyword evidence="3 9" id="KW-0812">Transmembrane</keyword>
<comment type="function">
    <text evidence="8">Involved in peptidoglycan biosynthesis. Transports lipid-linked peptidoglycan precursors from the inner to the outer leaflet of the cytoplasmic membrane.</text>
</comment>
<feature type="transmembrane region" description="Helical" evidence="9">
    <location>
        <begin position="432"/>
        <end position="452"/>
    </location>
</feature>
<dbReference type="EMBL" id="QNRI01000002">
    <property type="protein sequence ID" value="RBP00572.1"/>
    <property type="molecule type" value="Genomic_DNA"/>
</dbReference>
<dbReference type="NCBIfam" id="TIGR01695">
    <property type="entry name" value="murJ_mviN"/>
    <property type="match status" value="1"/>
</dbReference>
<dbReference type="PANTHER" id="PTHR47019:SF1">
    <property type="entry name" value="LIPID II FLIPPASE MURJ"/>
    <property type="match status" value="1"/>
</dbReference>
<feature type="transmembrane region" description="Helical" evidence="9">
    <location>
        <begin position="296"/>
        <end position="316"/>
    </location>
</feature>
<dbReference type="GO" id="GO:0005886">
    <property type="term" value="C:plasma membrane"/>
    <property type="evidence" value="ECO:0007669"/>
    <property type="project" value="UniProtKB-SubCell"/>
</dbReference>
<feature type="transmembrane region" description="Helical" evidence="9">
    <location>
        <begin position="32"/>
        <end position="55"/>
    </location>
</feature>
<dbReference type="PIRSF" id="PIRSF002869">
    <property type="entry name" value="MviN"/>
    <property type="match status" value="1"/>
</dbReference>